<dbReference type="CDD" id="cd22191">
    <property type="entry name" value="DPBB_RlpA_EXP_N-like"/>
    <property type="match status" value="1"/>
</dbReference>
<evidence type="ECO:0000313" key="2">
    <source>
        <dbReference type="EMBL" id="PWN33403.1"/>
    </source>
</evidence>
<name>A0A316VB18_9BASI</name>
<dbReference type="EMBL" id="KZ819604">
    <property type="protein sequence ID" value="PWN33403.1"/>
    <property type="molecule type" value="Genomic_DNA"/>
</dbReference>
<dbReference type="InterPro" id="IPR036908">
    <property type="entry name" value="RlpA-like_sf"/>
</dbReference>
<reference evidence="2 3" key="1">
    <citation type="journal article" date="2018" name="Mol. Biol. Evol.">
        <title>Broad Genomic Sampling Reveals a Smut Pathogenic Ancestry of the Fungal Clade Ustilaginomycotina.</title>
        <authorList>
            <person name="Kijpornyongpan T."/>
            <person name="Mondo S.J."/>
            <person name="Barry K."/>
            <person name="Sandor L."/>
            <person name="Lee J."/>
            <person name="Lipzen A."/>
            <person name="Pangilinan J."/>
            <person name="LaButti K."/>
            <person name="Hainaut M."/>
            <person name="Henrissat B."/>
            <person name="Grigoriev I.V."/>
            <person name="Spatafora J.W."/>
            <person name="Aime M.C."/>
        </authorList>
    </citation>
    <scope>NUCLEOTIDE SEQUENCE [LARGE SCALE GENOMIC DNA]</scope>
    <source>
        <strain evidence="2 3">MCA 3882</strain>
    </source>
</reference>
<proteinExistence type="predicted"/>
<dbReference type="RefSeq" id="XP_025353705.1">
    <property type="nucleotide sequence ID" value="XM_025501435.1"/>
</dbReference>
<feature type="signal peptide" evidence="1">
    <location>
        <begin position="1"/>
        <end position="23"/>
    </location>
</feature>
<keyword evidence="3" id="KW-1185">Reference proteome</keyword>
<accession>A0A316VB18</accession>
<evidence type="ECO:0008006" key="4">
    <source>
        <dbReference type="Google" id="ProtNLM"/>
    </source>
</evidence>
<sequence>MFAQRNFFNLAIVFSALASVAFGQRDTSFPACDNGPNDHKMTKYGTSYGWFTSDDPVAYVASGKGACGQVYTDQSNVVCLAPGHVNSANVNGCNKWVQIRNDANGATTQARVLDACGALPNTTFGCNDLFLSKRAFEQLAGNQRQAALAAGHLEGNVTWNFITESCWGCYAGFPGKLLDGSTDPCTGQDSAGFLRCGRKGGAQRIVGAESAEVCNIDIQTCDEANTIAKGIYARHSTTSKRSAVVKRDV</sequence>
<feature type="chain" id="PRO_5016367329" description="Cyanovirin-N domain-containing protein" evidence="1">
    <location>
        <begin position="24"/>
        <end position="249"/>
    </location>
</feature>
<dbReference type="SUPFAM" id="SSF50685">
    <property type="entry name" value="Barwin-like endoglucanases"/>
    <property type="match status" value="1"/>
</dbReference>
<gene>
    <name evidence="2" type="ORF">FA14DRAFT_185177</name>
</gene>
<evidence type="ECO:0000256" key="1">
    <source>
        <dbReference type="SAM" id="SignalP"/>
    </source>
</evidence>
<dbReference type="Gene3D" id="2.40.40.10">
    <property type="entry name" value="RlpA-like domain"/>
    <property type="match status" value="1"/>
</dbReference>
<keyword evidence="1" id="KW-0732">Signal</keyword>
<organism evidence="2 3">
    <name type="scientific">Meira miltonrushii</name>
    <dbReference type="NCBI Taxonomy" id="1280837"/>
    <lineage>
        <taxon>Eukaryota</taxon>
        <taxon>Fungi</taxon>
        <taxon>Dikarya</taxon>
        <taxon>Basidiomycota</taxon>
        <taxon>Ustilaginomycotina</taxon>
        <taxon>Exobasidiomycetes</taxon>
        <taxon>Exobasidiales</taxon>
        <taxon>Brachybasidiaceae</taxon>
        <taxon>Meira</taxon>
    </lineage>
</organism>
<evidence type="ECO:0000313" key="3">
    <source>
        <dbReference type="Proteomes" id="UP000245771"/>
    </source>
</evidence>
<dbReference type="AlphaFoldDB" id="A0A316VB18"/>
<dbReference type="GeneID" id="37023216"/>
<dbReference type="OrthoDB" id="3361140at2759"/>
<dbReference type="InParanoid" id="A0A316VB18"/>
<dbReference type="Proteomes" id="UP000245771">
    <property type="component" value="Unassembled WGS sequence"/>
</dbReference>
<protein>
    <recommendedName>
        <fullName evidence="4">Cyanovirin-N domain-containing protein</fullName>
    </recommendedName>
</protein>